<feature type="transmembrane region" description="Helical" evidence="1">
    <location>
        <begin position="9"/>
        <end position="27"/>
    </location>
</feature>
<reference evidence="2 3" key="1">
    <citation type="submission" date="2023-07" db="EMBL/GenBank/DDBJ databases">
        <title>Genomic Encyclopedia of Type Strains, Phase IV (KMG-IV): sequencing the most valuable type-strain genomes for metagenomic binning, comparative biology and taxonomic classification.</title>
        <authorList>
            <person name="Goeker M."/>
        </authorList>
    </citation>
    <scope>NUCLEOTIDE SEQUENCE [LARGE SCALE GENOMIC DNA]</scope>
    <source>
        <strain evidence="2 3">DSM 23837</strain>
    </source>
</reference>
<evidence type="ECO:0000256" key="1">
    <source>
        <dbReference type="SAM" id="Phobius"/>
    </source>
</evidence>
<proteinExistence type="predicted"/>
<dbReference type="RefSeq" id="WP_307232102.1">
    <property type="nucleotide sequence ID" value="NZ_JAUSTT010000027.1"/>
</dbReference>
<dbReference type="InterPro" id="IPR020204">
    <property type="entry name" value="Uncharacterised_YxaJ"/>
</dbReference>
<gene>
    <name evidence="2" type="ORF">J2S08_003674</name>
</gene>
<dbReference type="EMBL" id="JAUSTT010000027">
    <property type="protein sequence ID" value="MDQ0177793.1"/>
    <property type="molecule type" value="Genomic_DNA"/>
</dbReference>
<comment type="caution">
    <text evidence="2">The sequence shown here is derived from an EMBL/GenBank/DDBJ whole genome shotgun (WGS) entry which is preliminary data.</text>
</comment>
<dbReference type="Proteomes" id="UP001223586">
    <property type="component" value="Unassembled WGS sequence"/>
</dbReference>
<keyword evidence="1" id="KW-1133">Transmembrane helix</keyword>
<feature type="transmembrane region" description="Helical" evidence="1">
    <location>
        <begin position="74"/>
        <end position="101"/>
    </location>
</feature>
<keyword evidence="3" id="KW-1185">Reference proteome</keyword>
<feature type="transmembrane region" description="Helical" evidence="1">
    <location>
        <begin position="107"/>
        <end position="130"/>
    </location>
</feature>
<evidence type="ECO:0000313" key="2">
    <source>
        <dbReference type="EMBL" id="MDQ0177793.1"/>
    </source>
</evidence>
<evidence type="ECO:0000313" key="3">
    <source>
        <dbReference type="Proteomes" id="UP001223586"/>
    </source>
</evidence>
<feature type="transmembrane region" description="Helical" evidence="1">
    <location>
        <begin position="47"/>
        <end position="67"/>
    </location>
</feature>
<keyword evidence="1" id="KW-0472">Membrane</keyword>
<evidence type="ECO:0008006" key="4">
    <source>
        <dbReference type="Google" id="ProtNLM"/>
    </source>
</evidence>
<keyword evidence="1" id="KW-0812">Transmembrane</keyword>
<sequence>MEKKKRNRVIVMTLASAFLFCVLVVITSLSPLADLGPNANQFGSQGMWLAIGFILLCYILPLGIYMLGVDMMRYIMAILCGLGVFMNLSFIVVIIVTSVFVEAIFPASFGVVGVNIAASIVNIIWFFVAFRSPQTLKKD</sequence>
<accession>A0ABT9WWW8</accession>
<dbReference type="Pfam" id="PF17369">
    <property type="entry name" value="DUF5391"/>
    <property type="match status" value="1"/>
</dbReference>
<protein>
    <recommendedName>
        <fullName evidence="4">Phage holin family protein</fullName>
    </recommendedName>
</protein>
<organism evidence="2 3">
    <name type="scientific">Bacillus chungangensis</name>
    <dbReference type="NCBI Taxonomy" id="587633"/>
    <lineage>
        <taxon>Bacteria</taxon>
        <taxon>Bacillati</taxon>
        <taxon>Bacillota</taxon>
        <taxon>Bacilli</taxon>
        <taxon>Bacillales</taxon>
        <taxon>Bacillaceae</taxon>
        <taxon>Bacillus</taxon>
    </lineage>
</organism>
<name>A0ABT9WWW8_9BACI</name>